<dbReference type="InterPro" id="IPR028202">
    <property type="entry name" value="Reductase_C"/>
</dbReference>
<name>A0ABV3DC74_9ACTN</name>
<evidence type="ECO:0000256" key="1">
    <source>
        <dbReference type="ARBA" id="ARBA00001974"/>
    </source>
</evidence>
<dbReference type="Pfam" id="PF07992">
    <property type="entry name" value="Pyr_redox_2"/>
    <property type="match status" value="1"/>
</dbReference>
<comment type="caution">
    <text evidence="7">The sequence shown here is derived from an EMBL/GenBank/DDBJ whole genome shotgun (WGS) entry which is preliminary data.</text>
</comment>
<keyword evidence="2" id="KW-0285">Flavoprotein</keyword>
<dbReference type="PANTHER" id="PTHR43557">
    <property type="entry name" value="APOPTOSIS-INDUCING FACTOR 1"/>
    <property type="match status" value="1"/>
</dbReference>
<evidence type="ECO:0000259" key="6">
    <source>
        <dbReference type="Pfam" id="PF14759"/>
    </source>
</evidence>
<comment type="cofactor">
    <cofactor evidence="1">
        <name>FAD</name>
        <dbReference type="ChEBI" id="CHEBI:57692"/>
    </cofactor>
</comment>
<evidence type="ECO:0000313" key="7">
    <source>
        <dbReference type="EMBL" id="MEU8133361.1"/>
    </source>
</evidence>
<keyword evidence="8" id="KW-1185">Reference proteome</keyword>
<proteinExistence type="predicted"/>
<organism evidence="7 8">
    <name type="scientific">Streptodolium elevatio</name>
    <dbReference type="NCBI Taxonomy" id="3157996"/>
    <lineage>
        <taxon>Bacteria</taxon>
        <taxon>Bacillati</taxon>
        <taxon>Actinomycetota</taxon>
        <taxon>Actinomycetes</taxon>
        <taxon>Kitasatosporales</taxon>
        <taxon>Streptomycetaceae</taxon>
        <taxon>Streptodolium</taxon>
    </lineage>
</organism>
<dbReference type="InterPro" id="IPR036188">
    <property type="entry name" value="FAD/NAD-bd_sf"/>
</dbReference>
<dbReference type="PRINTS" id="PR00411">
    <property type="entry name" value="PNDRDTASEI"/>
</dbReference>
<keyword evidence="4" id="KW-0560">Oxidoreductase</keyword>
<evidence type="ECO:0000256" key="3">
    <source>
        <dbReference type="ARBA" id="ARBA00022827"/>
    </source>
</evidence>
<keyword evidence="3" id="KW-0274">FAD</keyword>
<protein>
    <submittedName>
        <fullName evidence="7">FAD-dependent oxidoreductase</fullName>
    </submittedName>
</protein>
<dbReference type="InterPro" id="IPR050446">
    <property type="entry name" value="FAD-oxidoreductase/Apoptosis"/>
</dbReference>
<feature type="domain" description="Reductase C-terminal" evidence="6">
    <location>
        <begin position="315"/>
        <end position="398"/>
    </location>
</feature>
<dbReference type="InterPro" id="IPR023753">
    <property type="entry name" value="FAD/NAD-binding_dom"/>
</dbReference>
<dbReference type="EMBL" id="JBEZFP010000013">
    <property type="protein sequence ID" value="MEU8133361.1"/>
    <property type="molecule type" value="Genomic_DNA"/>
</dbReference>
<gene>
    <name evidence="7" type="ORF">AB0C36_07625</name>
</gene>
<accession>A0ABV3DC74</accession>
<reference evidence="7 8" key="1">
    <citation type="submission" date="2024-06" db="EMBL/GenBank/DDBJ databases">
        <title>The Natural Products Discovery Center: Release of the First 8490 Sequenced Strains for Exploring Actinobacteria Biosynthetic Diversity.</title>
        <authorList>
            <person name="Kalkreuter E."/>
            <person name="Kautsar S.A."/>
            <person name="Yang D."/>
            <person name="Bader C.D."/>
            <person name="Teijaro C.N."/>
            <person name="Fluegel L."/>
            <person name="Davis C.M."/>
            <person name="Simpson J.R."/>
            <person name="Lauterbach L."/>
            <person name="Steele A.D."/>
            <person name="Gui C."/>
            <person name="Meng S."/>
            <person name="Li G."/>
            <person name="Viehrig K."/>
            <person name="Ye F."/>
            <person name="Su P."/>
            <person name="Kiefer A.F."/>
            <person name="Nichols A."/>
            <person name="Cepeda A.J."/>
            <person name="Yan W."/>
            <person name="Fan B."/>
            <person name="Jiang Y."/>
            <person name="Adhikari A."/>
            <person name="Zheng C.-J."/>
            <person name="Schuster L."/>
            <person name="Cowan T.M."/>
            <person name="Smanski M.J."/>
            <person name="Chevrette M.G."/>
            <person name="De Carvalho L.P.S."/>
            <person name="Shen B."/>
        </authorList>
    </citation>
    <scope>NUCLEOTIDE SEQUENCE [LARGE SCALE GENOMIC DNA]</scope>
    <source>
        <strain evidence="7 8">NPDC048946</strain>
    </source>
</reference>
<dbReference type="SUPFAM" id="SSF51905">
    <property type="entry name" value="FAD/NAD(P)-binding domain"/>
    <property type="match status" value="1"/>
</dbReference>
<evidence type="ECO:0000313" key="8">
    <source>
        <dbReference type="Proteomes" id="UP001551482"/>
    </source>
</evidence>
<sequence length="400" mass="42172">MENVLVVGAGMAGLQTVVGLRDQGYTGRITLLGAEEHKPYDRPPLSKEVLVGKTDDTSFDADWDALGVELLLGRTATALRLHDGAEGGEVDTDAGTIGFDRLVIATGSRVVNLPGADEVPGVHVLRTIDDARSLRAALVPDTHVVIVGAGWIGAEVATAAAALGCRTTVVEALHVPLAGAFPDEIGARFVPWYGETGVQLLLNARVDRLEPGAVHLTDGTRLPADVIVVGIGVTPETGWLADSGVDLDERGAVVVDDHLRTSATGVYAVGDCTVFQSPRYGTRMHVEHWDNALQAPRTVAANLMGGDAAYDPVPYFWSDQFGRMVQYVGHHTAGDELVVRGPGEDGKWTAGWFAGDALVALLSVARPRDLAQGRKLVQTGAAVDKAKFADIGVALKDATR</sequence>
<dbReference type="Proteomes" id="UP001551482">
    <property type="component" value="Unassembled WGS sequence"/>
</dbReference>
<feature type="domain" description="FAD/NAD(P)-binding" evidence="5">
    <location>
        <begin position="3"/>
        <end position="294"/>
    </location>
</feature>
<dbReference type="InterPro" id="IPR016156">
    <property type="entry name" value="FAD/NAD-linked_Rdtase_dimer_sf"/>
</dbReference>
<dbReference type="Pfam" id="PF14759">
    <property type="entry name" value="Reductase_C"/>
    <property type="match status" value="1"/>
</dbReference>
<evidence type="ECO:0000259" key="5">
    <source>
        <dbReference type="Pfam" id="PF07992"/>
    </source>
</evidence>
<dbReference type="Gene3D" id="3.50.50.60">
    <property type="entry name" value="FAD/NAD(P)-binding domain"/>
    <property type="match status" value="2"/>
</dbReference>
<dbReference type="RefSeq" id="WP_358350713.1">
    <property type="nucleotide sequence ID" value="NZ_JBEZFP010000013.1"/>
</dbReference>
<evidence type="ECO:0000256" key="4">
    <source>
        <dbReference type="ARBA" id="ARBA00023002"/>
    </source>
</evidence>
<dbReference type="PRINTS" id="PR00368">
    <property type="entry name" value="FADPNR"/>
</dbReference>
<dbReference type="Gene3D" id="3.30.390.30">
    <property type="match status" value="1"/>
</dbReference>
<dbReference type="SUPFAM" id="SSF55424">
    <property type="entry name" value="FAD/NAD-linked reductases, dimerisation (C-terminal) domain"/>
    <property type="match status" value="1"/>
</dbReference>
<evidence type="ECO:0000256" key="2">
    <source>
        <dbReference type="ARBA" id="ARBA00022630"/>
    </source>
</evidence>
<dbReference type="PANTHER" id="PTHR43557:SF2">
    <property type="entry name" value="RIESKE DOMAIN-CONTAINING PROTEIN-RELATED"/>
    <property type="match status" value="1"/>
</dbReference>